<dbReference type="RefSeq" id="WP_207704707.1">
    <property type="nucleotide sequence ID" value="NZ_JAFREL020000003.1"/>
</dbReference>
<evidence type="ECO:0000256" key="3">
    <source>
        <dbReference type="ARBA" id="ARBA00023163"/>
    </source>
</evidence>
<dbReference type="EMBL" id="JAFREL020000003">
    <property type="protein sequence ID" value="MEO1771660.1"/>
    <property type="molecule type" value="Genomic_DNA"/>
</dbReference>
<protein>
    <recommendedName>
        <fullName evidence="4">HTH gntR-type domain-containing protein</fullName>
    </recommendedName>
</protein>
<evidence type="ECO:0000313" key="5">
    <source>
        <dbReference type="EMBL" id="MEO1771660.1"/>
    </source>
</evidence>
<organism evidence="5 6">
    <name type="scientific">Candidatus Enterococcus ferrettii</name>
    <dbReference type="NCBI Taxonomy" id="2815324"/>
    <lineage>
        <taxon>Bacteria</taxon>
        <taxon>Bacillati</taxon>
        <taxon>Bacillota</taxon>
        <taxon>Bacilli</taxon>
        <taxon>Lactobacillales</taxon>
        <taxon>Enterococcaceae</taxon>
        <taxon>Enterococcus</taxon>
    </lineage>
</organism>
<dbReference type="Gene3D" id="1.10.10.10">
    <property type="entry name" value="Winged helix-like DNA-binding domain superfamily/Winged helix DNA-binding domain"/>
    <property type="match status" value="1"/>
</dbReference>
<accession>A0ABV0ESP8</accession>
<proteinExistence type="predicted"/>
<sequence length="211" mass="25195">MEPKDKVYQFISEQLTLGKLKRKDRLTEQYLVDNLGISRTPIREALLQLASDDILEREPRKGFKIRTYTEKDVENLYQLIGVLDGKIAELTVDKLSEDDYALMKFLIDSMYSAINNELYTKYNELQHQFHELYTVKCDNGLLRKEIDSKKKMFIGKAYSRIEKEQIKELLLITNQEHEEILMMFKKGQGEKLRHFLEHTHWRLENAQYDIW</sequence>
<dbReference type="InterPro" id="IPR036388">
    <property type="entry name" value="WH-like_DNA-bd_sf"/>
</dbReference>
<comment type="caution">
    <text evidence="5">The sequence shown here is derived from an EMBL/GenBank/DDBJ whole genome shotgun (WGS) entry which is preliminary data.</text>
</comment>
<dbReference type="Pfam" id="PF07729">
    <property type="entry name" value="FCD"/>
    <property type="match status" value="1"/>
</dbReference>
<evidence type="ECO:0000313" key="6">
    <source>
        <dbReference type="Proteomes" id="UP000664357"/>
    </source>
</evidence>
<dbReference type="InterPro" id="IPR000524">
    <property type="entry name" value="Tscrpt_reg_HTH_GntR"/>
</dbReference>
<dbReference type="PROSITE" id="PS50949">
    <property type="entry name" value="HTH_GNTR"/>
    <property type="match status" value="1"/>
</dbReference>
<dbReference type="Gene3D" id="1.20.120.530">
    <property type="entry name" value="GntR ligand-binding domain-like"/>
    <property type="match status" value="1"/>
</dbReference>
<feature type="domain" description="HTH gntR-type" evidence="4">
    <location>
        <begin position="1"/>
        <end position="68"/>
    </location>
</feature>
<dbReference type="InterPro" id="IPR011711">
    <property type="entry name" value="GntR_C"/>
</dbReference>
<evidence type="ECO:0000259" key="4">
    <source>
        <dbReference type="PROSITE" id="PS50949"/>
    </source>
</evidence>
<evidence type="ECO:0000256" key="1">
    <source>
        <dbReference type="ARBA" id="ARBA00023015"/>
    </source>
</evidence>
<evidence type="ECO:0000256" key="2">
    <source>
        <dbReference type="ARBA" id="ARBA00023125"/>
    </source>
</evidence>
<gene>
    <name evidence="5" type="ORF">JZO67_003641</name>
</gene>
<dbReference type="PANTHER" id="PTHR43537:SF24">
    <property type="entry name" value="GLUCONATE OPERON TRANSCRIPTIONAL REPRESSOR"/>
    <property type="match status" value="1"/>
</dbReference>
<name>A0ABV0ESP8_9ENTE</name>
<keyword evidence="6" id="KW-1185">Reference proteome</keyword>
<keyword evidence="2" id="KW-0238">DNA-binding</keyword>
<dbReference type="InterPro" id="IPR008920">
    <property type="entry name" value="TF_FadR/GntR_C"/>
</dbReference>
<keyword evidence="1" id="KW-0805">Transcription regulation</keyword>
<dbReference type="InterPro" id="IPR036390">
    <property type="entry name" value="WH_DNA-bd_sf"/>
</dbReference>
<reference evidence="5 6" key="1">
    <citation type="submission" date="2024-02" db="EMBL/GenBank/DDBJ databases">
        <title>The Genome Sequence of Enterococcus sp. DIV0159.</title>
        <authorList>
            <person name="Earl A."/>
            <person name="Manson A."/>
            <person name="Gilmore M."/>
            <person name="Sanders J."/>
            <person name="Shea T."/>
            <person name="Howe W."/>
            <person name="Livny J."/>
            <person name="Cuomo C."/>
            <person name="Neafsey D."/>
            <person name="Birren B."/>
        </authorList>
    </citation>
    <scope>NUCLEOTIDE SEQUENCE [LARGE SCALE GENOMIC DNA]</scope>
    <source>
        <strain evidence="5 6">665A</strain>
    </source>
</reference>
<dbReference type="SMART" id="SM00345">
    <property type="entry name" value="HTH_GNTR"/>
    <property type="match status" value="1"/>
</dbReference>
<dbReference type="SUPFAM" id="SSF48008">
    <property type="entry name" value="GntR ligand-binding domain-like"/>
    <property type="match status" value="1"/>
</dbReference>
<dbReference type="SUPFAM" id="SSF46785">
    <property type="entry name" value="Winged helix' DNA-binding domain"/>
    <property type="match status" value="1"/>
</dbReference>
<dbReference type="Proteomes" id="UP000664357">
    <property type="component" value="Unassembled WGS sequence"/>
</dbReference>
<dbReference type="Pfam" id="PF00392">
    <property type="entry name" value="GntR"/>
    <property type="match status" value="1"/>
</dbReference>
<dbReference type="PANTHER" id="PTHR43537">
    <property type="entry name" value="TRANSCRIPTIONAL REGULATOR, GNTR FAMILY"/>
    <property type="match status" value="1"/>
</dbReference>
<keyword evidence="3" id="KW-0804">Transcription</keyword>